<dbReference type="CDD" id="cd00143">
    <property type="entry name" value="PP2Cc"/>
    <property type="match status" value="1"/>
</dbReference>
<dbReference type="InterPro" id="IPR011990">
    <property type="entry name" value="TPR-like_helical_dom_sf"/>
</dbReference>
<accession>A0A812JPF0</accession>
<dbReference type="InterPro" id="IPR036457">
    <property type="entry name" value="PPM-type-like_dom_sf"/>
</dbReference>
<dbReference type="Gene3D" id="3.30.2350.10">
    <property type="entry name" value="Pseudouridine synthase"/>
    <property type="match status" value="1"/>
</dbReference>
<dbReference type="CDD" id="cd02869">
    <property type="entry name" value="PseudoU_synth_RluA_like"/>
    <property type="match status" value="1"/>
</dbReference>
<dbReference type="Pfam" id="PF00481">
    <property type="entry name" value="PP2C"/>
    <property type="match status" value="1"/>
</dbReference>
<sequence>SDGLTLEDELSSNPEIPVAWRWTLCTFRLLKRCPVDKQAVLKGWAAAAKRRQSSSAAAIGAVHQPSVARPVRQLQSSDPSPVPEDARRPGSGLRSREPETGGEEGRCRLGREELSPDPEPVFCANAGDSRCVLARGGRAQNLSRDHKPELKSERRRITQAGGFVSADGRVDGNLNLSRSLGDFAYKKDASRKATEQKISAEAEVKRRGLGPADQYLAIGCDGIFEKFSSQELLNFLLPHLRRRRRSQAPLSKACSAFLDANIAKSPQKVAEVIRPESWGPGRWTLVLRSVAKAHRPDLALQLLALIGSGRVQADVFHYSAAIASGPGGLWPSALSVLQHADDSGIIPNEYTFGSVMRCGDWVLALDCLRSMGRRRLPVNDVIHTTVLNTHAHQHQWERALSHHDALSEITTYTAAAAMSACEKCSNWVRSIAILSSMLGQPGKPGFSPDLVCSGSAVSACSQGQRWQAASDLLSQMSTKALERNEVCFNAAISSCAQRWEAALCLFECLHRERIEAGICAATTAHICRSSWESTLLLLESQLRATILPDGAMAGSVLQAIKEQTADVERCDHLLLKLLDLWKKHLPQDTGSGASTASPALPRMENVLVSQAGLVVLCKPPGVTTESAVAKLAKTGIGLCMVSRLDAQTSGVLPLAVGEVASRFFQAQFAGRLVQKEYVCLCEGATLGDVGTTGKISHPLLTAGVDGQNSRTQVAAEGREAHTVYLVKSRFAGTSEGAEVILLRVRPLTGRTHQIRVHLASIGRPIVGDVVYGRGFASSQRLFLHCARIRLRDLEGRLLTVKAPLPSDLSRSLRKLQDKSQCEPFFGMGHVALLYGKRPLQRIAVGAAKQQLEIPLGVVADIPGKVDNSVSYVGNKYNALPWKDFVDIKLDARNLIEADVKSALTDLDWFGKVNALYAGKQTETELDVAAKTIGAMKPVKYPVAKK</sequence>
<name>A0A812JPF0_9DINO</name>
<dbReference type="Gene3D" id="3.60.40.10">
    <property type="entry name" value="PPM-type phosphatase domain"/>
    <property type="match status" value="1"/>
</dbReference>
<feature type="region of interest" description="Disordered" evidence="2">
    <location>
        <begin position="56"/>
        <end position="119"/>
    </location>
</feature>
<dbReference type="SMART" id="SM00332">
    <property type="entry name" value="PP2Cc"/>
    <property type="match status" value="1"/>
</dbReference>
<dbReference type="InterPro" id="IPR050188">
    <property type="entry name" value="RluA_PseudoU_synthase"/>
</dbReference>
<feature type="compositionally biased region" description="Basic and acidic residues" evidence="2">
    <location>
        <begin position="84"/>
        <end position="114"/>
    </location>
</feature>
<dbReference type="SUPFAM" id="SSF55120">
    <property type="entry name" value="Pseudouridine synthase"/>
    <property type="match status" value="1"/>
</dbReference>
<dbReference type="PROSITE" id="PS51746">
    <property type="entry name" value="PPM_2"/>
    <property type="match status" value="1"/>
</dbReference>
<feature type="domain" description="PPM-type phosphatase" evidence="3">
    <location>
        <begin position="1"/>
        <end position="389"/>
    </location>
</feature>
<proteinExistence type="inferred from homology"/>
<dbReference type="InterPro" id="IPR006145">
    <property type="entry name" value="PsdUridine_synth_RsuA/RluA"/>
</dbReference>
<dbReference type="EMBL" id="CAJNJA010006241">
    <property type="protein sequence ID" value="CAE7207634.1"/>
    <property type="molecule type" value="Genomic_DNA"/>
</dbReference>
<dbReference type="Proteomes" id="UP000601435">
    <property type="component" value="Unassembled WGS sequence"/>
</dbReference>
<dbReference type="GO" id="GO:0003723">
    <property type="term" value="F:RNA binding"/>
    <property type="evidence" value="ECO:0007669"/>
    <property type="project" value="InterPro"/>
</dbReference>
<dbReference type="OrthoDB" id="409663at2759"/>
<comment type="caution">
    <text evidence="4">The sequence shown here is derived from an EMBL/GenBank/DDBJ whole genome shotgun (WGS) entry which is preliminary data.</text>
</comment>
<dbReference type="GO" id="GO:0000455">
    <property type="term" value="P:enzyme-directed rRNA pseudouridine synthesis"/>
    <property type="evidence" value="ECO:0007669"/>
    <property type="project" value="TreeGrafter"/>
</dbReference>
<dbReference type="PANTHER" id="PTHR21600">
    <property type="entry name" value="MITOCHONDRIAL RNA PSEUDOURIDINE SYNTHASE"/>
    <property type="match status" value="1"/>
</dbReference>
<protein>
    <recommendedName>
        <fullName evidence="3">PPM-type phosphatase domain-containing protein</fullName>
    </recommendedName>
</protein>
<evidence type="ECO:0000256" key="1">
    <source>
        <dbReference type="ARBA" id="ARBA00010876"/>
    </source>
</evidence>
<dbReference type="AlphaFoldDB" id="A0A812JPF0"/>
<evidence type="ECO:0000313" key="4">
    <source>
        <dbReference type="EMBL" id="CAE7207634.1"/>
    </source>
</evidence>
<dbReference type="GO" id="GO:0009982">
    <property type="term" value="F:pseudouridine synthase activity"/>
    <property type="evidence" value="ECO:0007669"/>
    <property type="project" value="InterPro"/>
</dbReference>
<evidence type="ECO:0000256" key="2">
    <source>
        <dbReference type="SAM" id="MobiDB-lite"/>
    </source>
</evidence>
<gene>
    <name evidence="4" type="ORF">SNEC2469_LOCUS1885</name>
</gene>
<keyword evidence="5" id="KW-1185">Reference proteome</keyword>
<dbReference type="InterPro" id="IPR001932">
    <property type="entry name" value="PPM-type_phosphatase-like_dom"/>
</dbReference>
<dbReference type="Gene3D" id="1.25.40.10">
    <property type="entry name" value="Tetratricopeptide repeat domain"/>
    <property type="match status" value="2"/>
</dbReference>
<comment type="similarity">
    <text evidence="1">Belongs to the pseudouridine synthase RluA family.</text>
</comment>
<feature type="non-terminal residue" evidence="4">
    <location>
        <position position="1"/>
    </location>
</feature>
<organism evidence="4 5">
    <name type="scientific">Symbiodinium necroappetens</name>
    <dbReference type="NCBI Taxonomy" id="1628268"/>
    <lineage>
        <taxon>Eukaryota</taxon>
        <taxon>Sar</taxon>
        <taxon>Alveolata</taxon>
        <taxon>Dinophyceae</taxon>
        <taxon>Suessiales</taxon>
        <taxon>Symbiodiniaceae</taxon>
        <taxon>Symbiodinium</taxon>
    </lineage>
</organism>
<dbReference type="InterPro" id="IPR020103">
    <property type="entry name" value="PsdUridine_synth_cat_dom_sf"/>
</dbReference>
<reference evidence="4" key="1">
    <citation type="submission" date="2021-02" db="EMBL/GenBank/DDBJ databases">
        <authorList>
            <person name="Dougan E. K."/>
            <person name="Rhodes N."/>
            <person name="Thang M."/>
            <person name="Chan C."/>
        </authorList>
    </citation>
    <scope>NUCLEOTIDE SEQUENCE</scope>
</reference>
<evidence type="ECO:0000259" key="3">
    <source>
        <dbReference type="PROSITE" id="PS51746"/>
    </source>
</evidence>
<dbReference type="Pfam" id="PF00849">
    <property type="entry name" value="PseudoU_synth_2"/>
    <property type="match status" value="1"/>
</dbReference>
<dbReference type="SUPFAM" id="SSF81606">
    <property type="entry name" value="PP2C-like"/>
    <property type="match status" value="1"/>
</dbReference>
<evidence type="ECO:0000313" key="5">
    <source>
        <dbReference type="Proteomes" id="UP000601435"/>
    </source>
</evidence>
<dbReference type="PANTHER" id="PTHR21600:SF87">
    <property type="entry name" value="RNA PSEUDOURIDYLATE SYNTHASE DOMAIN-CONTAINING PROTEIN 1"/>
    <property type="match status" value="1"/>
</dbReference>